<comment type="caution">
    <text evidence="1">The sequence shown here is derived from an EMBL/GenBank/DDBJ whole genome shotgun (WGS) entry which is preliminary data.</text>
</comment>
<accession>A0ACC2PQP4</accession>
<sequence>MRPITIPNDHVIMSLDLESMYPNTPRDKVTEAVGKRFHHIRQTYDMKLQDLLNAIGFLMNNTFCQFGRKYYLPDTWNSHGGSQFTYTLRFGYSRSRGIMSK</sequence>
<dbReference type="EMBL" id="CM056741">
    <property type="protein sequence ID" value="KAJ8684904.1"/>
    <property type="molecule type" value="Genomic_DNA"/>
</dbReference>
<name>A0ACC2PQP4_9HYME</name>
<evidence type="ECO:0000313" key="1">
    <source>
        <dbReference type="EMBL" id="KAJ8684904.1"/>
    </source>
</evidence>
<protein>
    <submittedName>
        <fullName evidence="1">Uncharacterized protein</fullName>
    </submittedName>
</protein>
<keyword evidence="2" id="KW-1185">Reference proteome</keyword>
<reference evidence="1" key="1">
    <citation type="submission" date="2023-04" db="EMBL/GenBank/DDBJ databases">
        <title>A chromosome-level genome assembly of the parasitoid wasp Eretmocerus hayati.</title>
        <authorList>
            <person name="Zhong Y."/>
            <person name="Liu S."/>
            <person name="Liu Y."/>
        </authorList>
    </citation>
    <scope>NUCLEOTIDE SEQUENCE</scope>
    <source>
        <strain evidence="1">ZJU_SS_LIU_2023</strain>
    </source>
</reference>
<gene>
    <name evidence="1" type="ORF">QAD02_020697</name>
</gene>
<evidence type="ECO:0000313" key="2">
    <source>
        <dbReference type="Proteomes" id="UP001239111"/>
    </source>
</evidence>
<organism evidence="1 2">
    <name type="scientific">Eretmocerus hayati</name>
    <dbReference type="NCBI Taxonomy" id="131215"/>
    <lineage>
        <taxon>Eukaryota</taxon>
        <taxon>Metazoa</taxon>
        <taxon>Ecdysozoa</taxon>
        <taxon>Arthropoda</taxon>
        <taxon>Hexapoda</taxon>
        <taxon>Insecta</taxon>
        <taxon>Pterygota</taxon>
        <taxon>Neoptera</taxon>
        <taxon>Endopterygota</taxon>
        <taxon>Hymenoptera</taxon>
        <taxon>Apocrita</taxon>
        <taxon>Proctotrupomorpha</taxon>
        <taxon>Chalcidoidea</taxon>
        <taxon>Aphelinidae</taxon>
        <taxon>Aphelininae</taxon>
        <taxon>Eretmocerus</taxon>
    </lineage>
</organism>
<proteinExistence type="predicted"/>
<dbReference type="Proteomes" id="UP001239111">
    <property type="component" value="Chromosome 1"/>
</dbReference>